<dbReference type="Gene3D" id="1.10.10.10">
    <property type="entry name" value="Winged helix-like DNA-binding domain superfamily/Winged helix DNA-binding domain"/>
    <property type="match status" value="1"/>
</dbReference>
<dbReference type="InterPro" id="IPR001789">
    <property type="entry name" value="Sig_transdc_resp-reg_receiver"/>
</dbReference>
<dbReference type="InterPro" id="IPR005561">
    <property type="entry name" value="ANTAR"/>
</dbReference>
<dbReference type="Gene3D" id="3.40.50.2300">
    <property type="match status" value="1"/>
</dbReference>
<gene>
    <name evidence="6" type="ORF">G3N55_07275</name>
</gene>
<dbReference type="RefSeq" id="WP_163298778.1">
    <property type="nucleotide sequence ID" value="NZ_JAAGRR010000072.1"/>
</dbReference>
<keyword evidence="7" id="KW-1185">Reference proteome</keyword>
<dbReference type="PROSITE" id="PS50921">
    <property type="entry name" value="ANTAR"/>
    <property type="match status" value="1"/>
</dbReference>
<dbReference type="EMBL" id="JAAGRR010000072">
    <property type="protein sequence ID" value="NDY42642.1"/>
    <property type="molecule type" value="Genomic_DNA"/>
</dbReference>
<evidence type="ECO:0000256" key="3">
    <source>
        <dbReference type="SAM" id="Coils"/>
    </source>
</evidence>
<dbReference type="Proteomes" id="UP000469346">
    <property type="component" value="Unassembled WGS sequence"/>
</dbReference>
<evidence type="ECO:0000259" key="4">
    <source>
        <dbReference type="PROSITE" id="PS50110"/>
    </source>
</evidence>
<protein>
    <submittedName>
        <fullName evidence="6">Response regulator</fullName>
    </submittedName>
</protein>
<keyword evidence="3" id="KW-0175">Coiled coil</keyword>
<dbReference type="Pfam" id="PF03861">
    <property type="entry name" value="ANTAR"/>
    <property type="match status" value="1"/>
</dbReference>
<keyword evidence="1 2" id="KW-0597">Phosphoprotein</keyword>
<dbReference type="InterPro" id="IPR036388">
    <property type="entry name" value="WH-like_DNA-bd_sf"/>
</dbReference>
<accession>A0A6N9TMY1</accession>
<dbReference type="GO" id="GO:0000160">
    <property type="term" value="P:phosphorelay signal transduction system"/>
    <property type="evidence" value="ECO:0007669"/>
    <property type="project" value="InterPro"/>
</dbReference>
<evidence type="ECO:0000313" key="6">
    <source>
        <dbReference type="EMBL" id="NDY42642.1"/>
    </source>
</evidence>
<dbReference type="PANTHER" id="PTHR44591:SF3">
    <property type="entry name" value="RESPONSE REGULATORY DOMAIN-CONTAINING PROTEIN"/>
    <property type="match status" value="1"/>
</dbReference>
<dbReference type="GO" id="GO:0003723">
    <property type="term" value="F:RNA binding"/>
    <property type="evidence" value="ECO:0007669"/>
    <property type="project" value="InterPro"/>
</dbReference>
<feature type="domain" description="ANTAR" evidence="5">
    <location>
        <begin position="139"/>
        <end position="200"/>
    </location>
</feature>
<evidence type="ECO:0000313" key="7">
    <source>
        <dbReference type="Proteomes" id="UP000469346"/>
    </source>
</evidence>
<feature type="modified residue" description="4-aspartylphosphate" evidence="2">
    <location>
        <position position="66"/>
    </location>
</feature>
<dbReference type="SMART" id="SM00448">
    <property type="entry name" value="REC"/>
    <property type="match status" value="1"/>
</dbReference>
<dbReference type="PANTHER" id="PTHR44591">
    <property type="entry name" value="STRESS RESPONSE REGULATOR PROTEIN 1"/>
    <property type="match status" value="1"/>
</dbReference>
<dbReference type="SUPFAM" id="SSF52172">
    <property type="entry name" value="CheY-like"/>
    <property type="match status" value="1"/>
</dbReference>
<feature type="domain" description="Response regulatory" evidence="4">
    <location>
        <begin position="16"/>
        <end position="133"/>
    </location>
</feature>
<evidence type="ECO:0000259" key="5">
    <source>
        <dbReference type="PROSITE" id="PS50921"/>
    </source>
</evidence>
<comment type="caution">
    <text evidence="6">The sequence shown here is derived from an EMBL/GenBank/DDBJ whole genome shotgun (WGS) entry which is preliminary data.</text>
</comment>
<dbReference type="InterPro" id="IPR011006">
    <property type="entry name" value="CheY-like_superfamily"/>
</dbReference>
<reference evidence="6 7" key="1">
    <citation type="submission" date="2020-02" db="EMBL/GenBank/DDBJ databases">
        <title>Comparative genomics of sulfur disproportionating microorganisms.</title>
        <authorList>
            <person name="Ward L.M."/>
            <person name="Bertran E."/>
            <person name="Johnston D.T."/>
        </authorList>
    </citation>
    <scope>NUCLEOTIDE SEQUENCE [LARGE SCALE GENOMIC DNA]</scope>
    <source>
        <strain evidence="6 7">DSM 100025</strain>
    </source>
</reference>
<feature type="coiled-coil region" evidence="3">
    <location>
        <begin position="132"/>
        <end position="187"/>
    </location>
</feature>
<organism evidence="6 7">
    <name type="scientific">Dissulfurirhabdus thermomarina</name>
    <dbReference type="NCBI Taxonomy" id="1765737"/>
    <lineage>
        <taxon>Bacteria</taxon>
        <taxon>Deltaproteobacteria</taxon>
        <taxon>Dissulfurirhabdaceae</taxon>
        <taxon>Dissulfurirhabdus</taxon>
    </lineage>
</organism>
<sequence length="208" mass="23011">MNREGAAPPAEATGLRVLLAEDDIPVAKGYQDILQKAGYEVVGLAHDGLQAVEMCENLRPDLLLMDIKMPRMDGLEAARAINMDPKSAFTPIVLVTAYADQQLVTRAKRCGVLGYLVKPVQLDDLIPALEMAHTAAQKISALEGAVRNLSEELEARKVVERAKGILMKRLKIDEEEALRMMQKESRRQRIKLKDLARAIISSHSIMNS</sequence>
<dbReference type="PIRSF" id="PIRSF036382">
    <property type="entry name" value="RR_antiterm"/>
    <property type="match status" value="1"/>
</dbReference>
<dbReference type="InterPro" id="IPR050595">
    <property type="entry name" value="Bact_response_regulator"/>
</dbReference>
<dbReference type="AlphaFoldDB" id="A0A6N9TMY1"/>
<dbReference type="Pfam" id="PF00072">
    <property type="entry name" value="Response_reg"/>
    <property type="match status" value="1"/>
</dbReference>
<proteinExistence type="predicted"/>
<dbReference type="InterPro" id="IPR008327">
    <property type="entry name" value="Sig_transdc_resp-reg_antiterm"/>
</dbReference>
<evidence type="ECO:0000256" key="2">
    <source>
        <dbReference type="PROSITE-ProRule" id="PRU00169"/>
    </source>
</evidence>
<name>A0A6N9TMY1_DISTH</name>
<dbReference type="SMART" id="SM01012">
    <property type="entry name" value="ANTAR"/>
    <property type="match status" value="1"/>
</dbReference>
<dbReference type="PROSITE" id="PS50110">
    <property type="entry name" value="RESPONSE_REGULATORY"/>
    <property type="match status" value="1"/>
</dbReference>
<evidence type="ECO:0000256" key="1">
    <source>
        <dbReference type="ARBA" id="ARBA00022553"/>
    </source>
</evidence>